<keyword evidence="3" id="KW-0732">Signal</keyword>
<evidence type="ECO:0000256" key="2">
    <source>
        <dbReference type="SAM" id="Phobius"/>
    </source>
</evidence>
<evidence type="ECO:0000313" key="5">
    <source>
        <dbReference type="Proteomes" id="UP000009168"/>
    </source>
</evidence>
<feature type="transmembrane region" description="Helical" evidence="2">
    <location>
        <begin position="152"/>
        <end position="169"/>
    </location>
</feature>
<feature type="signal peptide" evidence="3">
    <location>
        <begin position="1"/>
        <end position="20"/>
    </location>
</feature>
<feature type="region of interest" description="Disordered" evidence="1">
    <location>
        <begin position="112"/>
        <end position="148"/>
    </location>
</feature>
<feature type="chain" id="PRO_5003712847" evidence="3">
    <location>
        <begin position="21"/>
        <end position="170"/>
    </location>
</feature>
<organism evidence="4 5">
    <name type="scientific">Tetrahymena thermophila (strain SB210)</name>
    <dbReference type="NCBI Taxonomy" id="312017"/>
    <lineage>
        <taxon>Eukaryota</taxon>
        <taxon>Sar</taxon>
        <taxon>Alveolata</taxon>
        <taxon>Ciliophora</taxon>
        <taxon>Intramacronucleata</taxon>
        <taxon>Oligohymenophorea</taxon>
        <taxon>Hymenostomatida</taxon>
        <taxon>Tetrahymenina</taxon>
        <taxon>Tetrahymenidae</taxon>
        <taxon>Tetrahymena</taxon>
    </lineage>
</organism>
<accession>I7MN07</accession>
<evidence type="ECO:0000256" key="1">
    <source>
        <dbReference type="SAM" id="MobiDB-lite"/>
    </source>
</evidence>
<evidence type="ECO:0000313" key="4">
    <source>
        <dbReference type="EMBL" id="EAS07678.3"/>
    </source>
</evidence>
<gene>
    <name evidence="4" type="ORF">TTHERM_00497310</name>
</gene>
<dbReference type="PROSITE" id="PS51257">
    <property type="entry name" value="PROKAR_LIPOPROTEIN"/>
    <property type="match status" value="1"/>
</dbReference>
<name>I7MN07_TETTS</name>
<keyword evidence="2 4" id="KW-0812">Transmembrane</keyword>
<dbReference type="InParanoid" id="I7MN07"/>
<dbReference type="HOGENOM" id="CLU_1573785_0_0_1"/>
<evidence type="ECO:0000256" key="3">
    <source>
        <dbReference type="SAM" id="SignalP"/>
    </source>
</evidence>
<proteinExistence type="predicted"/>
<protein>
    <submittedName>
        <fullName evidence="4">Transmembrane protein, putative</fullName>
    </submittedName>
</protein>
<keyword evidence="2" id="KW-1133">Transmembrane helix</keyword>
<dbReference type="EMBL" id="GG662212">
    <property type="protein sequence ID" value="EAS07678.3"/>
    <property type="molecule type" value="Genomic_DNA"/>
</dbReference>
<dbReference type="Proteomes" id="UP000009168">
    <property type="component" value="Unassembled WGS sequence"/>
</dbReference>
<dbReference type="KEGG" id="tet:TTHERM_00497310"/>
<dbReference type="AlphaFoldDB" id="I7MN07"/>
<dbReference type="GeneID" id="7838406"/>
<reference evidence="5" key="1">
    <citation type="journal article" date="2006" name="PLoS Biol.">
        <title>Macronuclear genome sequence of the ciliate Tetrahymena thermophila, a model eukaryote.</title>
        <authorList>
            <person name="Eisen J.A."/>
            <person name="Coyne R.S."/>
            <person name="Wu M."/>
            <person name="Wu D."/>
            <person name="Thiagarajan M."/>
            <person name="Wortman J.R."/>
            <person name="Badger J.H."/>
            <person name="Ren Q."/>
            <person name="Amedeo P."/>
            <person name="Jones K.M."/>
            <person name="Tallon L.J."/>
            <person name="Delcher A.L."/>
            <person name="Salzberg S.L."/>
            <person name="Silva J.C."/>
            <person name="Haas B.J."/>
            <person name="Majoros W.H."/>
            <person name="Farzad M."/>
            <person name="Carlton J.M."/>
            <person name="Smith R.K. Jr."/>
            <person name="Garg J."/>
            <person name="Pearlman R.E."/>
            <person name="Karrer K.M."/>
            <person name="Sun L."/>
            <person name="Manning G."/>
            <person name="Elde N.C."/>
            <person name="Turkewitz A.P."/>
            <person name="Asai D.J."/>
            <person name="Wilkes D.E."/>
            <person name="Wang Y."/>
            <person name="Cai H."/>
            <person name="Collins K."/>
            <person name="Stewart B.A."/>
            <person name="Lee S.R."/>
            <person name="Wilamowska K."/>
            <person name="Weinberg Z."/>
            <person name="Ruzzo W.L."/>
            <person name="Wloga D."/>
            <person name="Gaertig J."/>
            <person name="Frankel J."/>
            <person name="Tsao C.-C."/>
            <person name="Gorovsky M.A."/>
            <person name="Keeling P.J."/>
            <person name="Waller R.F."/>
            <person name="Patron N.J."/>
            <person name="Cherry J.M."/>
            <person name="Stover N.A."/>
            <person name="Krieger C.J."/>
            <person name="del Toro C."/>
            <person name="Ryder H.F."/>
            <person name="Williamson S.C."/>
            <person name="Barbeau R.A."/>
            <person name="Hamilton E.P."/>
            <person name="Orias E."/>
        </authorList>
    </citation>
    <scope>NUCLEOTIDE SEQUENCE [LARGE SCALE GENOMIC DNA]</scope>
    <source>
        <strain evidence="5">SB210</strain>
    </source>
</reference>
<keyword evidence="5" id="KW-1185">Reference proteome</keyword>
<feature type="compositionally biased region" description="Pro residues" evidence="1">
    <location>
        <begin position="126"/>
        <end position="136"/>
    </location>
</feature>
<keyword evidence="2" id="KW-0472">Membrane</keyword>
<sequence>MKSIIFVFALIALSAVQVSAAYSCHEKCIQKYCYSFTPYNEAKSTKCVQDAVNTMELVKKTCQKQQYSMACVKQRISTDRDFLEFYGCMQDCYPNGIIQVDESPIAGKIHDLTKSRKRGQDTTTPPTVPPTVPPTQPDSTPKPKDTKKTGSQILNCFIGLVSVFLGVLIF</sequence>
<dbReference type="RefSeq" id="XP_001027920.3">
    <property type="nucleotide sequence ID" value="XM_001027920.3"/>
</dbReference>